<evidence type="ECO:0000256" key="1">
    <source>
        <dbReference type="SAM" id="MobiDB-lite"/>
    </source>
</evidence>
<dbReference type="EMBL" id="JARVKF010000179">
    <property type="protein sequence ID" value="KAK9421511.1"/>
    <property type="molecule type" value="Genomic_DNA"/>
</dbReference>
<comment type="caution">
    <text evidence="2">The sequence shown here is derived from an EMBL/GenBank/DDBJ whole genome shotgun (WGS) entry which is preliminary data.</text>
</comment>
<evidence type="ECO:0000313" key="2">
    <source>
        <dbReference type="EMBL" id="KAK9421511.1"/>
    </source>
</evidence>
<dbReference type="Proteomes" id="UP001408356">
    <property type="component" value="Unassembled WGS sequence"/>
</dbReference>
<accession>A0ABR2V4R9</accession>
<keyword evidence="3" id="KW-1185">Reference proteome</keyword>
<feature type="region of interest" description="Disordered" evidence="1">
    <location>
        <begin position="1"/>
        <end position="42"/>
    </location>
</feature>
<protein>
    <submittedName>
        <fullName evidence="2">Uncharacterized protein</fullName>
    </submittedName>
</protein>
<proteinExistence type="predicted"/>
<evidence type="ECO:0000313" key="3">
    <source>
        <dbReference type="Proteomes" id="UP001408356"/>
    </source>
</evidence>
<organism evidence="2 3">
    <name type="scientific">Seiridium unicorne</name>
    <dbReference type="NCBI Taxonomy" id="138068"/>
    <lineage>
        <taxon>Eukaryota</taxon>
        <taxon>Fungi</taxon>
        <taxon>Dikarya</taxon>
        <taxon>Ascomycota</taxon>
        <taxon>Pezizomycotina</taxon>
        <taxon>Sordariomycetes</taxon>
        <taxon>Xylariomycetidae</taxon>
        <taxon>Amphisphaeriales</taxon>
        <taxon>Sporocadaceae</taxon>
        <taxon>Seiridium</taxon>
    </lineage>
</organism>
<name>A0ABR2V4R9_9PEZI</name>
<sequence>MAAVKYAQNSKEGRVQGMGAAASSKQTVDMSPFCQSPRNPWGELSRARHFHSQNVGRTLGIVPTKPQSRTGIDMGSGA</sequence>
<feature type="compositionally biased region" description="Polar residues" evidence="1">
    <location>
        <begin position="23"/>
        <end position="38"/>
    </location>
</feature>
<gene>
    <name evidence="2" type="ORF">SUNI508_05746</name>
</gene>
<feature type="region of interest" description="Disordered" evidence="1">
    <location>
        <begin position="59"/>
        <end position="78"/>
    </location>
</feature>
<reference evidence="2 3" key="1">
    <citation type="journal article" date="2024" name="J. Plant Pathol.">
        <title>Sequence and assembly of the genome of Seiridium unicorne, isolate CBS 538.82, causal agent of cypress canker disease.</title>
        <authorList>
            <person name="Scali E."/>
            <person name="Rocca G.D."/>
            <person name="Danti R."/>
            <person name="Garbelotto M."/>
            <person name="Barberini S."/>
            <person name="Baroncelli R."/>
            <person name="Emiliani G."/>
        </authorList>
    </citation>
    <scope>NUCLEOTIDE SEQUENCE [LARGE SCALE GENOMIC DNA]</scope>
    <source>
        <strain evidence="2 3">BM-138-508</strain>
    </source>
</reference>